<keyword evidence="1" id="KW-1185">Reference proteome</keyword>
<dbReference type="Proteomes" id="UP000095287">
    <property type="component" value="Unplaced"/>
</dbReference>
<proteinExistence type="predicted"/>
<reference evidence="2" key="1">
    <citation type="submission" date="2016-11" db="UniProtKB">
        <authorList>
            <consortium name="WormBaseParasite"/>
        </authorList>
    </citation>
    <scope>IDENTIFICATION</scope>
</reference>
<dbReference type="InterPro" id="IPR038461">
    <property type="entry name" value="Schlafen_AlbA_2_dom_sf"/>
</dbReference>
<accession>A0A1I8AME0</accession>
<protein>
    <submittedName>
        <fullName evidence="2">Myosin motor domain-containing protein</fullName>
    </submittedName>
</protein>
<sequence length="154" mass="17310">SRLQQFVNGKVKPKLTFRYEEHLYEGKTIGVIVIPKQKRPFFIANPYGKLKSNVAYVRRGSSTEEAEPTEVAAMALADSGRGQVLLDLSVLTPGNETVYIPSVTFDSALCFLAKKAVRQILWLSCLLDQENYCYAFVSWQASLPSLKNQSVCWK</sequence>
<organism evidence="1 2">
    <name type="scientific">Steinernema glaseri</name>
    <dbReference type="NCBI Taxonomy" id="37863"/>
    <lineage>
        <taxon>Eukaryota</taxon>
        <taxon>Metazoa</taxon>
        <taxon>Ecdysozoa</taxon>
        <taxon>Nematoda</taxon>
        <taxon>Chromadorea</taxon>
        <taxon>Rhabditida</taxon>
        <taxon>Tylenchina</taxon>
        <taxon>Panagrolaimomorpha</taxon>
        <taxon>Strongyloidoidea</taxon>
        <taxon>Steinernematidae</taxon>
        <taxon>Steinernema</taxon>
    </lineage>
</organism>
<dbReference type="WBParaSite" id="L893_g7214.t1">
    <property type="protein sequence ID" value="L893_g7214.t1"/>
    <property type="gene ID" value="L893_g7214"/>
</dbReference>
<evidence type="ECO:0000313" key="2">
    <source>
        <dbReference type="WBParaSite" id="L893_g7214.t1"/>
    </source>
</evidence>
<dbReference type="AlphaFoldDB" id="A0A1I8AME0"/>
<evidence type="ECO:0000313" key="1">
    <source>
        <dbReference type="Proteomes" id="UP000095287"/>
    </source>
</evidence>
<name>A0A1I8AME0_9BILA</name>
<dbReference type="Gene3D" id="3.30.950.30">
    <property type="entry name" value="Schlafen, AAA domain"/>
    <property type="match status" value="1"/>
</dbReference>